<feature type="binding site" evidence="3">
    <location>
        <position position="198"/>
    </location>
    <ligand>
        <name>a divalent metal cation</name>
        <dbReference type="ChEBI" id="CHEBI:60240"/>
    </ligand>
</feature>
<dbReference type="Pfam" id="PF08450">
    <property type="entry name" value="SGL"/>
    <property type="match status" value="1"/>
</dbReference>
<dbReference type="Proteomes" id="UP000257004">
    <property type="component" value="Unassembled WGS sequence"/>
</dbReference>
<gene>
    <name evidence="5" type="ORF">BD847_2717</name>
</gene>
<dbReference type="InterPro" id="IPR011042">
    <property type="entry name" value="6-blade_b-propeller_TolB-like"/>
</dbReference>
<dbReference type="PANTHER" id="PTHR10907:SF47">
    <property type="entry name" value="REGUCALCIN"/>
    <property type="match status" value="1"/>
</dbReference>
<feature type="binding site" evidence="3">
    <location>
        <position position="18"/>
    </location>
    <ligand>
        <name>a divalent metal cation</name>
        <dbReference type="ChEBI" id="CHEBI:60240"/>
    </ligand>
</feature>
<feature type="binding site" evidence="3">
    <location>
        <position position="148"/>
    </location>
    <ligand>
        <name>a divalent metal cation</name>
        <dbReference type="ChEBI" id="CHEBI:60240"/>
    </ligand>
</feature>
<dbReference type="GO" id="GO:0004341">
    <property type="term" value="F:gluconolactonase activity"/>
    <property type="evidence" value="ECO:0007669"/>
    <property type="project" value="TreeGrafter"/>
</dbReference>
<accession>A0A3D9FUM2</accession>
<evidence type="ECO:0000313" key="6">
    <source>
        <dbReference type="Proteomes" id="UP000257004"/>
    </source>
</evidence>
<feature type="active site" description="Proton donor/acceptor" evidence="2">
    <location>
        <position position="198"/>
    </location>
</feature>
<proteinExistence type="inferred from homology"/>
<feature type="binding site" evidence="3">
    <location>
        <position position="103"/>
    </location>
    <ligand>
        <name>substrate</name>
    </ligand>
</feature>
<dbReference type="PANTHER" id="PTHR10907">
    <property type="entry name" value="REGUCALCIN"/>
    <property type="match status" value="1"/>
</dbReference>
<organism evidence="5 6">
    <name type="scientific">Flavobacterium cutihirudinis</name>
    <dbReference type="NCBI Taxonomy" id="1265740"/>
    <lineage>
        <taxon>Bacteria</taxon>
        <taxon>Pseudomonadati</taxon>
        <taxon>Bacteroidota</taxon>
        <taxon>Flavobacteriia</taxon>
        <taxon>Flavobacteriales</taxon>
        <taxon>Flavobacteriaceae</taxon>
        <taxon>Flavobacterium</taxon>
    </lineage>
</organism>
<keyword evidence="3" id="KW-0862">Zinc</keyword>
<reference evidence="5 6" key="1">
    <citation type="submission" date="2018-07" db="EMBL/GenBank/DDBJ databases">
        <title>Genomic Encyclopedia of Archaeal and Bacterial Type Strains, Phase II (KMG-II): from individual species to whole genera.</title>
        <authorList>
            <person name="Goeker M."/>
        </authorList>
    </citation>
    <scope>NUCLEOTIDE SEQUENCE [LARGE SCALE GENOMIC DNA]</scope>
    <source>
        <strain evidence="5 6">DSM 25795</strain>
    </source>
</reference>
<comment type="similarity">
    <text evidence="1">Belongs to the SMP-30/CGR1 family.</text>
</comment>
<comment type="cofactor">
    <cofactor evidence="3">
        <name>Zn(2+)</name>
        <dbReference type="ChEBI" id="CHEBI:29105"/>
    </cofactor>
    <text evidence="3">Binds 1 divalent metal cation per subunit.</text>
</comment>
<feature type="domain" description="SMP-30/Gluconolactonase/LRE-like region" evidence="4">
    <location>
        <begin position="16"/>
        <end position="257"/>
    </location>
</feature>
<dbReference type="InterPro" id="IPR013658">
    <property type="entry name" value="SGL"/>
</dbReference>
<dbReference type="EMBL" id="QRDQ01000009">
    <property type="protein sequence ID" value="RED23654.1"/>
    <property type="molecule type" value="Genomic_DNA"/>
</dbReference>
<keyword evidence="3" id="KW-0479">Metal-binding</keyword>
<dbReference type="SUPFAM" id="SSF63829">
    <property type="entry name" value="Calcium-dependent phosphotriesterase"/>
    <property type="match status" value="1"/>
</dbReference>
<dbReference type="GO" id="GO:0019853">
    <property type="term" value="P:L-ascorbic acid biosynthetic process"/>
    <property type="evidence" value="ECO:0007669"/>
    <property type="project" value="TreeGrafter"/>
</dbReference>
<evidence type="ECO:0000256" key="2">
    <source>
        <dbReference type="PIRSR" id="PIRSR605511-1"/>
    </source>
</evidence>
<protein>
    <submittedName>
        <fullName evidence="5">Sugar lactone lactonase YvrE</fullName>
    </submittedName>
</protein>
<dbReference type="AlphaFoldDB" id="A0A3D9FUM2"/>
<comment type="caution">
    <text evidence="5">The sequence shown here is derived from an EMBL/GenBank/DDBJ whole genome shotgun (WGS) entry which is preliminary data.</text>
</comment>
<feature type="binding site" evidence="3">
    <location>
        <position position="121"/>
    </location>
    <ligand>
        <name>substrate</name>
    </ligand>
</feature>
<dbReference type="GO" id="GO:0005509">
    <property type="term" value="F:calcium ion binding"/>
    <property type="evidence" value="ECO:0007669"/>
    <property type="project" value="TreeGrafter"/>
</dbReference>
<dbReference type="PRINTS" id="PR01790">
    <property type="entry name" value="SMP30FAMILY"/>
</dbReference>
<evidence type="ECO:0000259" key="4">
    <source>
        <dbReference type="Pfam" id="PF08450"/>
    </source>
</evidence>
<evidence type="ECO:0000256" key="1">
    <source>
        <dbReference type="ARBA" id="ARBA00008853"/>
    </source>
</evidence>
<evidence type="ECO:0000256" key="3">
    <source>
        <dbReference type="PIRSR" id="PIRSR605511-2"/>
    </source>
</evidence>
<evidence type="ECO:0000313" key="5">
    <source>
        <dbReference type="EMBL" id="RED23654.1"/>
    </source>
</evidence>
<name>A0A3D9FUM2_9FLAO</name>
<dbReference type="Gene3D" id="2.120.10.30">
    <property type="entry name" value="TolB, C-terminal domain"/>
    <property type="match status" value="1"/>
</dbReference>
<dbReference type="OrthoDB" id="2633250at2"/>
<sequence length="301" mass="33498">MEIWKATSLNNTKSILGEGAIWSSLRNLFFYVDIEGKKVGFVDPVSGMTKQRQMKEKVGTVVPTENGRLILGLENSISIFDFDSDELQELTKLESEIPTNRSNDGKCDAAGRFWIGTMNQEANGAVGALYCFDGEEVKKMIPNRKVSNGICWSSDNKTMYYIDSFDYNIKAYDFDLETGDISNERIVVEMKNQNFTPDGMTIDTEGMLWVGMWGEGTVNRYNPLSGELVGKVDVDAPHVTSCAFGGPNMTQLLVTTASSGLSEEQLKQFPESGTLFLVDVGIKGTEMNTFKFQNKNIKELQ</sequence>
<feature type="binding site" evidence="3">
    <location>
        <position position="101"/>
    </location>
    <ligand>
        <name>substrate</name>
    </ligand>
</feature>
<keyword evidence="6" id="KW-1185">Reference proteome</keyword>
<dbReference type="InterPro" id="IPR005511">
    <property type="entry name" value="SMP-30"/>
</dbReference>
<dbReference type="RefSeq" id="WP_115888742.1">
    <property type="nucleotide sequence ID" value="NZ_QRDQ01000009.1"/>
</dbReference>